<dbReference type="GO" id="GO:0003676">
    <property type="term" value="F:nucleic acid binding"/>
    <property type="evidence" value="ECO:0007669"/>
    <property type="project" value="InterPro"/>
</dbReference>
<dbReference type="SUPFAM" id="SSF53098">
    <property type="entry name" value="Ribonuclease H-like"/>
    <property type="match status" value="1"/>
</dbReference>
<comment type="caution">
    <text evidence="2">The sequence shown here is derived from an EMBL/GenBank/DDBJ whole genome shotgun (WGS) entry which is preliminary data.</text>
</comment>
<dbReference type="AlphaFoldDB" id="A0A117IGQ2"/>
<dbReference type="EMBL" id="BCSZ01000067">
    <property type="protein sequence ID" value="GAT06176.1"/>
    <property type="molecule type" value="Genomic_DNA"/>
</dbReference>
<dbReference type="PANTHER" id="PTHR46889">
    <property type="entry name" value="TRANSPOSASE INSF FOR INSERTION SEQUENCE IS3B-RELATED"/>
    <property type="match status" value="1"/>
</dbReference>
<sequence>MTCRVLKLARQPYYRWRADPITDAEVIEAYRANALFDAHKDDPEFGYRYLVEEASDAGEPMAQRTGWRICSQNRWWSVFGKKRGKNGKVGPPVHDDLVERDFTAGGPNQLWLSDITEHRTDEGKLYLCAIKDVFSNRIVGYSIDSRMKSRLAA</sequence>
<dbReference type="InterPro" id="IPR036397">
    <property type="entry name" value="RNaseH_sf"/>
</dbReference>
<dbReference type="InterPro" id="IPR001584">
    <property type="entry name" value="Integrase_cat-core"/>
</dbReference>
<dbReference type="InterPro" id="IPR050900">
    <property type="entry name" value="Transposase_IS3/IS150/IS904"/>
</dbReference>
<dbReference type="PANTHER" id="PTHR46889:SF5">
    <property type="entry name" value="INTEGRASE PROTEIN"/>
    <property type="match status" value="1"/>
</dbReference>
<reference evidence="3" key="2">
    <citation type="submission" date="2016-02" db="EMBL/GenBank/DDBJ databases">
        <title>Draft genome sequence of five rapidly growing Mycobacterium species.</title>
        <authorList>
            <person name="Katahira K."/>
            <person name="Gotou Y."/>
            <person name="Iida K."/>
            <person name="Ogura Y."/>
            <person name="Hayashi T."/>
        </authorList>
    </citation>
    <scope>NUCLEOTIDE SEQUENCE [LARGE SCALE GENOMIC DNA]</scope>
    <source>
        <strain evidence="3">JCM6368</strain>
    </source>
</reference>
<dbReference type="Proteomes" id="UP000069705">
    <property type="component" value="Unassembled WGS sequence"/>
</dbReference>
<name>A0A117IGQ2_MYCFO</name>
<feature type="domain" description="Integrase catalytic" evidence="1">
    <location>
        <begin position="103"/>
        <end position="153"/>
    </location>
</feature>
<dbReference type="RefSeq" id="WP_369689781.1">
    <property type="nucleotide sequence ID" value="NZ_BCSZ01000067.1"/>
</dbReference>
<protein>
    <submittedName>
        <fullName evidence="2">Integrase</fullName>
    </submittedName>
</protein>
<evidence type="ECO:0000313" key="3">
    <source>
        <dbReference type="Proteomes" id="UP000069705"/>
    </source>
</evidence>
<gene>
    <name evidence="2" type="ORF">RMCFA_6287</name>
</gene>
<feature type="non-terminal residue" evidence="2">
    <location>
        <position position="153"/>
    </location>
</feature>
<accession>A0A117IGQ2</accession>
<dbReference type="InterPro" id="IPR012337">
    <property type="entry name" value="RNaseH-like_sf"/>
</dbReference>
<reference evidence="2 3" key="1">
    <citation type="journal article" date="2016" name="Genome Announc.">
        <title>Draft Genome Sequences of Five Rapidly Growing Mycobacterium Species, M. thermoresistibile, M. fortuitum subsp. acetamidolyticum, M. canariasense, M. brisbanense, and M. novocastrense.</title>
        <authorList>
            <person name="Katahira K."/>
            <person name="Ogura Y."/>
            <person name="Gotoh Y."/>
            <person name="Hayashi T."/>
        </authorList>
    </citation>
    <scope>NUCLEOTIDE SEQUENCE [LARGE SCALE GENOMIC DNA]</scope>
    <source>
        <strain evidence="2 3">JCM6368</strain>
    </source>
</reference>
<dbReference type="Gene3D" id="3.30.420.10">
    <property type="entry name" value="Ribonuclease H-like superfamily/Ribonuclease H"/>
    <property type="match status" value="1"/>
</dbReference>
<evidence type="ECO:0000259" key="1">
    <source>
        <dbReference type="PROSITE" id="PS50994"/>
    </source>
</evidence>
<proteinExistence type="predicted"/>
<dbReference type="Pfam" id="PF00665">
    <property type="entry name" value="rve"/>
    <property type="match status" value="1"/>
</dbReference>
<evidence type="ECO:0000313" key="2">
    <source>
        <dbReference type="EMBL" id="GAT06176.1"/>
    </source>
</evidence>
<dbReference type="GO" id="GO:0015074">
    <property type="term" value="P:DNA integration"/>
    <property type="evidence" value="ECO:0007669"/>
    <property type="project" value="InterPro"/>
</dbReference>
<dbReference type="PROSITE" id="PS50994">
    <property type="entry name" value="INTEGRASE"/>
    <property type="match status" value="1"/>
</dbReference>
<organism evidence="2 3">
    <name type="scientific">Mycolicibacterium fortuitum subsp. acetamidolyticum</name>
    <dbReference type="NCBI Taxonomy" id="144550"/>
    <lineage>
        <taxon>Bacteria</taxon>
        <taxon>Bacillati</taxon>
        <taxon>Actinomycetota</taxon>
        <taxon>Actinomycetes</taxon>
        <taxon>Mycobacteriales</taxon>
        <taxon>Mycobacteriaceae</taxon>
        <taxon>Mycolicibacterium</taxon>
    </lineage>
</organism>